<dbReference type="Proteomes" id="UP001345963">
    <property type="component" value="Unassembled WGS sequence"/>
</dbReference>
<gene>
    <name evidence="2" type="ORF">ATANTOWER_015948</name>
</gene>
<sequence length="143" mass="15625">MRRLPSPQTSSSPGPPPGGTCLEHLPGEASRRDPIQMPEPPQLTPLDVEEQRLYSELLPDSRAPDPISKGVLGHPAKALVISIQFVSVRRFGLICLPYFCGVRSLTGRGHICLLLSLRGGGRTSKLDAVWNFRSNDTSHHPLD</sequence>
<dbReference type="EMBL" id="JAHUTI010000331">
    <property type="protein sequence ID" value="MED6231963.1"/>
    <property type="molecule type" value="Genomic_DNA"/>
</dbReference>
<evidence type="ECO:0000313" key="2">
    <source>
        <dbReference type="EMBL" id="MED6231963.1"/>
    </source>
</evidence>
<feature type="region of interest" description="Disordered" evidence="1">
    <location>
        <begin position="1"/>
        <end position="46"/>
    </location>
</feature>
<keyword evidence="3" id="KW-1185">Reference proteome</keyword>
<name>A0ABU7A213_9TELE</name>
<proteinExistence type="predicted"/>
<reference evidence="2 3" key="1">
    <citation type="submission" date="2021-07" db="EMBL/GenBank/DDBJ databases">
        <authorList>
            <person name="Palmer J.M."/>
        </authorList>
    </citation>
    <scope>NUCLEOTIDE SEQUENCE [LARGE SCALE GENOMIC DNA]</scope>
    <source>
        <strain evidence="2 3">AT_MEX2019</strain>
        <tissue evidence="2">Muscle</tissue>
    </source>
</reference>
<evidence type="ECO:0000256" key="1">
    <source>
        <dbReference type="SAM" id="MobiDB-lite"/>
    </source>
</evidence>
<feature type="compositionally biased region" description="Low complexity" evidence="1">
    <location>
        <begin position="1"/>
        <end position="12"/>
    </location>
</feature>
<accession>A0ABU7A213</accession>
<feature type="compositionally biased region" description="Basic and acidic residues" evidence="1">
    <location>
        <begin position="25"/>
        <end position="34"/>
    </location>
</feature>
<protein>
    <submittedName>
        <fullName evidence="2">Uncharacterized protein</fullName>
    </submittedName>
</protein>
<comment type="caution">
    <text evidence="2">The sequence shown here is derived from an EMBL/GenBank/DDBJ whole genome shotgun (WGS) entry which is preliminary data.</text>
</comment>
<organism evidence="2 3">
    <name type="scientific">Ataeniobius toweri</name>
    <dbReference type="NCBI Taxonomy" id="208326"/>
    <lineage>
        <taxon>Eukaryota</taxon>
        <taxon>Metazoa</taxon>
        <taxon>Chordata</taxon>
        <taxon>Craniata</taxon>
        <taxon>Vertebrata</taxon>
        <taxon>Euteleostomi</taxon>
        <taxon>Actinopterygii</taxon>
        <taxon>Neopterygii</taxon>
        <taxon>Teleostei</taxon>
        <taxon>Neoteleostei</taxon>
        <taxon>Acanthomorphata</taxon>
        <taxon>Ovalentaria</taxon>
        <taxon>Atherinomorphae</taxon>
        <taxon>Cyprinodontiformes</taxon>
        <taxon>Goodeidae</taxon>
        <taxon>Ataeniobius</taxon>
    </lineage>
</organism>
<evidence type="ECO:0000313" key="3">
    <source>
        <dbReference type="Proteomes" id="UP001345963"/>
    </source>
</evidence>